<reference evidence="16" key="2">
    <citation type="submission" date="2025-08" db="UniProtKB">
        <authorList>
            <consortium name="Ensembl"/>
        </authorList>
    </citation>
    <scope>IDENTIFICATION</scope>
</reference>
<evidence type="ECO:0000256" key="2">
    <source>
        <dbReference type="ARBA" id="ARBA00004245"/>
    </source>
</evidence>
<evidence type="ECO:0000313" key="17">
    <source>
        <dbReference type="Proteomes" id="UP000001646"/>
    </source>
</evidence>
<protein>
    <recommendedName>
        <fullName evidence="5">Gamma-sarcoglycan</fullName>
    </recommendedName>
</protein>
<evidence type="ECO:0000256" key="13">
    <source>
        <dbReference type="ARBA" id="ARBA00023180"/>
    </source>
</evidence>
<evidence type="ECO:0000256" key="1">
    <source>
        <dbReference type="ARBA" id="ARBA00002860"/>
    </source>
</evidence>
<dbReference type="AlphaFoldDB" id="G1KBF2"/>
<dbReference type="STRING" id="28377.ENSACAP00000002925"/>
<evidence type="ECO:0000256" key="5">
    <source>
        <dbReference type="ARBA" id="ARBA00020453"/>
    </source>
</evidence>
<feature type="transmembrane region" description="Helical" evidence="15">
    <location>
        <begin position="36"/>
        <end position="58"/>
    </location>
</feature>
<accession>G1KBF2</accession>
<dbReference type="GO" id="GO:0042383">
    <property type="term" value="C:sarcolemma"/>
    <property type="evidence" value="ECO:0000318"/>
    <property type="project" value="GO_Central"/>
</dbReference>
<organism evidence="16 17">
    <name type="scientific">Anolis carolinensis</name>
    <name type="common">Green anole</name>
    <name type="synonym">American chameleon</name>
    <dbReference type="NCBI Taxonomy" id="28377"/>
    <lineage>
        <taxon>Eukaryota</taxon>
        <taxon>Metazoa</taxon>
        <taxon>Chordata</taxon>
        <taxon>Craniata</taxon>
        <taxon>Vertebrata</taxon>
        <taxon>Euteleostomi</taxon>
        <taxon>Lepidosauria</taxon>
        <taxon>Squamata</taxon>
        <taxon>Bifurcata</taxon>
        <taxon>Unidentata</taxon>
        <taxon>Episquamata</taxon>
        <taxon>Toxicofera</taxon>
        <taxon>Iguania</taxon>
        <taxon>Dactyloidae</taxon>
        <taxon>Anolis</taxon>
    </lineage>
</organism>
<dbReference type="eggNOG" id="KOG3950">
    <property type="taxonomic scope" value="Eukaryota"/>
</dbReference>
<dbReference type="Bgee" id="ENSACAG00000002977">
    <property type="expression patterns" value="Expressed in skeletal muscle tissue and 11 other cell types or tissues"/>
</dbReference>
<evidence type="ECO:0000256" key="15">
    <source>
        <dbReference type="SAM" id="Phobius"/>
    </source>
</evidence>
<evidence type="ECO:0000256" key="9">
    <source>
        <dbReference type="ARBA" id="ARBA00022968"/>
    </source>
</evidence>
<dbReference type="GO" id="GO:0016012">
    <property type="term" value="C:sarcoglycan complex"/>
    <property type="evidence" value="ECO:0000318"/>
    <property type="project" value="GO_Central"/>
</dbReference>
<reference evidence="16" key="3">
    <citation type="submission" date="2025-09" db="UniProtKB">
        <authorList>
            <consortium name="Ensembl"/>
        </authorList>
    </citation>
    <scope>IDENTIFICATION</scope>
</reference>
<dbReference type="InterPro" id="IPR039972">
    <property type="entry name" value="Sarcoglycan_gamma/delta/zeta"/>
</dbReference>
<keyword evidence="11 15" id="KW-0472">Membrane</keyword>
<evidence type="ECO:0000256" key="14">
    <source>
        <dbReference type="ARBA" id="ARBA00023212"/>
    </source>
</evidence>
<keyword evidence="12" id="KW-1015">Disulfide bond</keyword>
<dbReference type="OrthoDB" id="8881719at2759"/>
<comment type="subcellular location">
    <subcellularLocation>
        <location evidence="3">Cell membrane</location>
        <location evidence="3">Sarcolemma</location>
        <topology evidence="3">Single-pass type II membrane protein</topology>
    </subcellularLocation>
    <subcellularLocation>
        <location evidence="2">Cytoplasm</location>
        <location evidence="2">Cytoskeleton</location>
    </subcellularLocation>
</comment>
<dbReference type="Proteomes" id="UP000001646">
    <property type="component" value="Chromosome 3"/>
</dbReference>
<comment type="function">
    <text evidence="1">Component of the sarcoglycan complex, a subcomplex of the dystrophin-glycoprotein complex which forms a link between the F-actin cytoskeleton and the extracellular matrix.</text>
</comment>
<keyword evidence="10 15" id="KW-1133">Transmembrane helix</keyword>
<dbReference type="HOGENOM" id="CLU_043450_0_0_1"/>
<dbReference type="GeneTree" id="ENSGT00940000159187"/>
<dbReference type="GO" id="GO:0048738">
    <property type="term" value="P:cardiac muscle tissue development"/>
    <property type="evidence" value="ECO:0000318"/>
    <property type="project" value="GO_Central"/>
</dbReference>
<keyword evidence="8 15" id="KW-0812">Transmembrane</keyword>
<keyword evidence="14" id="KW-0206">Cytoskeleton</keyword>
<dbReference type="PANTHER" id="PTHR12939">
    <property type="entry name" value="SARCOGLYCAN"/>
    <property type="match status" value="1"/>
</dbReference>
<dbReference type="GO" id="GO:0010467">
    <property type="term" value="P:gene expression"/>
    <property type="evidence" value="ECO:0007669"/>
    <property type="project" value="Ensembl"/>
</dbReference>
<comment type="similarity">
    <text evidence="4">Belongs to the sarcoglycan beta/delta/gamma/zeta family.</text>
</comment>
<proteinExistence type="inferred from homology"/>
<dbReference type="InterPro" id="IPR006875">
    <property type="entry name" value="Sarcoglycan"/>
</dbReference>
<evidence type="ECO:0000256" key="12">
    <source>
        <dbReference type="ARBA" id="ARBA00023157"/>
    </source>
</evidence>
<dbReference type="InParanoid" id="G1KBF2"/>
<reference evidence="16 17" key="1">
    <citation type="submission" date="2009-12" db="EMBL/GenBank/DDBJ databases">
        <title>The Genome Sequence of Anolis carolinensis (Green Anole Lizard).</title>
        <authorList>
            <consortium name="The Genome Sequencing Platform"/>
            <person name="Di Palma F."/>
            <person name="Alfoldi J."/>
            <person name="Heiman D."/>
            <person name="Young S."/>
            <person name="Grabherr M."/>
            <person name="Johnson J."/>
            <person name="Lander E.S."/>
            <person name="Lindblad-Toh K."/>
        </authorList>
    </citation>
    <scope>NUCLEOTIDE SEQUENCE [LARGE SCALE GENOMIC DNA]</scope>
    <source>
        <strain evidence="16 17">JBL SC #1</strain>
    </source>
</reference>
<evidence type="ECO:0000256" key="8">
    <source>
        <dbReference type="ARBA" id="ARBA00022692"/>
    </source>
</evidence>
<evidence type="ECO:0000256" key="10">
    <source>
        <dbReference type="ARBA" id="ARBA00022989"/>
    </source>
</evidence>
<keyword evidence="6" id="KW-1003">Cell membrane</keyword>
<sequence length="333" mass="37211">MVREQYTTTTQGTNLQRPETQYVFNVGIYGWRKRCLYLFVLLLIIILVVNLALTIWILKVMWFSSNGMGYLQVHSEGVRLEGESEFLCPLYVKEVHSRKDESLHLQSVYNVTVNARNADGNVTGRLHVGPKLVHFDGQHFQINSMNLDRKPLFTVNEDKVTVGTDKLRITGPEGALCEHSVETPLIKACNGSSKAKELKLESPTRALRMNAPRGIEINAPTGTIKGLSHLDIKLHSSDGTLMFDTETLRLPKLPQGTSGESDTDEELYEVCVCHDGRLYLALADDVSNCLAFSQDKSNSLNQEVIQLWMILDANTKVQSSEASPSTDVNSKSR</sequence>
<evidence type="ECO:0000313" key="16">
    <source>
        <dbReference type="Ensembl" id="ENSACAP00000002925.3"/>
    </source>
</evidence>
<dbReference type="GO" id="GO:0005856">
    <property type="term" value="C:cytoskeleton"/>
    <property type="evidence" value="ECO:0007669"/>
    <property type="project" value="UniProtKB-SubCell"/>
</dbReference>
<evidence type="ECO:0000256" key="3">
    <source>
        <dbReference type="ARBA" id="ARBA00004274"/>
    </source>
</evidence>
<dbReference type="PANTHER" id="PTHR12939:SF4">
    <property type="entry name" value="GAMMA-SARCOGLYCAN"/>
    <property type="match status" value="1"/>
</dbReference>
<keyword evidence="9" id="KW-0735">Signal-anchor</keyword>
<keyword evidence="17" id="KW-1185">Reference proteome</keyword>
<dbReference type="GO" id="GO:0060047">
    <property type="term" value="P:heart contraction"/>
    <property type="evidence" value="ECO:0000318"/>
    <property type="project" value="GO_Central"/>
</dbReference>
<dbReference type="Pfam" id="PF04790">
    <property type="entry name" value="Sarcoglycan_1"/>
    <property type="match status" value="1"/>
</dbReference>
<gene>
    <name evidence="16" type="primary">SGCG</name>
</gene>
<evidence type="ECO:0000256" key="4">
    <source>
        <dbReference type="ARBA" id="ARBA00007574"/>
    </source>
</evidence>
<keyword evidence="13" id="KW-0325">Glycoprotein</keyword>
<evidence type="ECO:0000256" key="6">
    <source>
        <dbReference type="ARBA" id="ARBA00022475"/>
    </source>
</evidence>
<keyword evidence="7" id="KW-0963">Cytoplasm</keyword>
<evidence type="ECO:0000256" key="11">
    <source>
        <dbReference type="ARBA" id="ARBA00023136"/>
    </source>
</evidence>
<dbReference type="Ensembl" id="ENSACAT00000002999.4">
    <property type="protein sequence ID" value="ENSACAP00000002925.3"/>
    <property type="gene ID" value="ENSACAG00000002977.4"/>
</dbReference>
<name>G1KBF2_ANOCA</name>
<evidence type="ECO:0000256" key="7">
    <source>
        <dbReference type="ARBA" id="ARBA00022490"/>
    </source>
</evidence>